<feature type="domain" description="Acyl-CoA thioesterase 2 C-terminal" evidence="3">
    <location>
        <begin position="153"/>
        <end position="281"/>
    </location>
</feature>
<reference evidence="6" key="1">
    <citation type="journal article" date="2019" name="Int. J. Syst. Evol. Microbiol.">
        <title>The Global Catalogue of Microorganisms (GCM) 10K type strain sequencing project: providing services to taxonomists for standard genome sequencing and annotation.</title>
        <authorList>
            <consortium name="The Broad Institute Genomics Platform"/>
            <consortium name="The Broad Institute Genome Sequencing Center for Infectious Disease"/>
            <person name="Wu L."/>
            <person name="Ma J."/>
        </authorList>
    </citation>
    <scope>NUCLEOTIDE SEQUENCE [LARGE SCALE GENOMIC DNA]</scope>
    <source>
        <strain evidence="6">JCM 17555</strain>
    </source>
</reference>
<dbReference type="InterPro" id="IPR003703">
    <property type="entry name" value="Acyl_CoA_thio"/>
</dbReference>
<evidence type="ECO:0000256" key="1">
    <source>
        <dbReference type="ARBA" id="ARBA00006538"/>
    </source>
</evidence>
<evidence type="ECO:0000259" key="3">
    <source>
        <dbReference type="Pfam" id="PF02551"/>
    </source>
</evidence>
<dbReference type="InterPro" id="IPR025652">
    <property type="entry name" value="TesB_C"/>
</dbReference>
<dbReference type="SUPFAM" id="SSF54637">
    <property type="entry name" value="Thioesterase/thiol ester dehydrase-isomerase"/>
    <property type="match status" value="2"/>
</dbReference>
<organism evidence="5 6">
    <name type="scientific">Allohahella marinimesophila</name>
    <dbReference type="NCBI Taxonomy" id="1054972"/>
    <lineage>
        <taxon>Bacteria</taxon>
        <taxon>Pseudomonadati</taxon>
        <taxon>Pseudomonadota</taxon>
        <taxon>Gammaproteobacteria</taxon>
        <taxon>Oceanospirillales</taxon>
        <taxon>Hahellaceae</taxon>
        <taxon>Allohahella</taxon>
    </lineage>
</organism>
<dbReference type="PANTHER" id="PTHR11066:SF34">
    <property type="entry name" value="ACYL-COENZYME A THIOESTERASE 8"/>
    <property type="match status" value="1"/>
</dbReference>
<comment type="similarity">
    <text evidence="1">Belongs to the C/M/P thioester hydrolase family.</text>
</comment>
<dbReference type="EMBL" id="BAABBO010000014">
    <property type="protein sequence ID" value="GAA3971552.1"/>
    <property type="molecule type" value="Genomic_DNA"/>
</dbReference>
<dbReference type="CDD" id="cd03445">
    <property type="entry name" value="Thioesterase_II_repeat2"/>
    <property type="match status" value="1"/>
</dbReference>
<name>A0ABP7PUP1_9GAMM</name>
<dbReference type="Pfam" id="PF13622">
    <property type="entry name" value="4HBT_3"/>
    <property type="match status" value="1"/>
</dbReference>
<evidence type="ECO:0000259" key="4">
    <source>
        <dbReference type="Pfam" id="PF13622"/>
    </source>
</evidence>
<proteinExistence type="inferred from homology"/>
<feature type="domain" description="Acyl-CoA thioesterase-like N-terminal HotDog" evidence="4">
    <location>
        <begin position="34"/>
        <end position="109"/>
    </location>
</feature>
<dbReference type="RefSeq" id="WP_344808049.1">
    <property type="nucleotide sequence ID" value="NZ_BAABBO010000014.1"/>
</dbReference>
<dbReference type="Gene3D" id="2.40.160.210">
    <property type="entry name" value="Acyl-CoA thioesterase, double hotdog domain"/>
    <property type="match status" value="1"/>
</dbReference>
<comment type="caution">
    <text evidence="5">The sequence shown here is derived from an EMBL/GenBank/DDBJ whole genome shotgun (WGS) entry which is preliminary data.</text>
</comment>
<dbReference type="Proteomes" id="UP001501337">
    <property type="component" value="Unassembled WGS sequence"/>
</dbReference>
<protein>
    <submittedName>
        <fullName evidence="5">Acyl-CoA thioesterase II</fullName>
    </submittedName>
</protein>
<dbReference type="CDD" id="cd03444">
    <property type="entry name" value="Thioesterase_II_repeat1"/>
    <property type="match status" value="1"/>
</dbReference>
<dbReference type="InterPro" id="IPR049449">
    <property type="entry name" value="TesB_ACOT8-like_N"/>
</dbReference>
<sequence length="289" mass="33187">MTHVVEQLLELLELRKLDDYLYQGTSEDLGFPNVFGGQVVGQALMAAYRTVDSELSAHSLHAYFLRAGDPAHDIIYEVTQLRDGRSFSARRVVARQHNQEILTLTASFQREEAGFEHQFDMPDVVAPDGLKSELEMRREHAECIPESKRAQLTRESPIEIRPTWPMNYVKPEPRPPYKDTWFRAISNLPDEQYWHHCLLAYASDFGLLGTGLLPHAKSFYQRDMQVASLDHAVWFQRSFRFDDWLLYSTDSPSASGGRCFNRGTVFDRQGRLVATTTQDGLVRHRPQKG</sequence>
<evidence type="ECO:0000256" key="2">
    <source>
        <dbReference type="ARBA" id="ARBA00022801"/>
    </source>
</evidence>
<accession>A0ABP7PUP1</accession>
<dbReference type="InterPro" id="IPR042171">
    <property type="entry name" value="Acyl-CoA_hotdog"/>
</dbReference>
<gene>
    <name evidence="5" type="primary">tesB</name>
    <name evidence="5" type="ORF">GCM10022278_31200</name>
</gene>
<dbReference type="Pfam" id="PF02551">
    <property type="entry name" value="Acyl_CoA_thio"/>
    <property type="match status" value="1"/>
</dbReference>
<dbReference type="InterPro" id="IPR029069">
    <property type="entry name" value="HotDog_dom_sf"/>
</dbReference>
<evidence type="ECO:0000313" key="6">
    <source>
        <dbReference type="Proteomes" id="UP001501337"/>
    </source>
</evidence>
<evidence type="ECO:0000313" key="5">
    <source>
        <dbReference type="EMBL" id="GAA3971552.1"/>
    </source>
</evidence>
<keyword evidence="6" id="KW-1185">Reference proteome</keyword>
<dbReference type="PANTHER" id="PTHR11066">
    <property type="entry name" value="ACYL-COA THIOESTERASE"/>
    <property type="match status" value="1"/>
</dbReference>
<keyword evidence="2" id="KW-0378">Hydrolase</keyword>